<feature type="domain" description="Helicase ATP-binding" evidence="5">
    <location>
        <begin position="409"/>
        <end position="638"/>
    </location>
</feature>
<evidence type="ECO:0000259" key="5">
    <source>
        <dbReference type="PROSITE" id="PS51192"/>
    </source>
</evidence>
<evidence type="ECO:0000313" key="7">
    <source>
        <dbReference type="EMBL" id="PPR07492.1"/>
    </source>
</evidence>
<dbReference type="STRING" id="231916.A0A409YWW7"/>
<gene>
    <name evidence="7" type="ORF">CVT26_013460</name>
</gene>
<dbReference type="PROSITE" id="PS51194">
    <property type="entry name" value="HELICASE_CTER"/>
    <property type="match status" value="1"/>
</dbReference>
<keyword evidence="1" id="KW-0547">Nucleotide-binding</keyword>
<evidence type="ECO:0000313" key="8">
    <source>
        <dbReference type="Proteomes" id="UP000284706"/>
    </source>
</evidence>
<dbReference type="InterPro" id="IPR038718">
    <property type="entry name" value="SNF2-like_sf"/>
</dbReference>
<dbReference type="CDD" id="cd18793">
    <property type="entry name" value="SF2_C_SNF"/>
    <property type="match status" value="1"/>
</dbReference>
<dbReference type="Pfam" id="PF00176">
    <property type="entry name" value="SNF2-rel_dom"/>
    <property type="match status" value="1"/>
</dbReference>
<feature type="non-terminal residue" evidence="7">
    <location>
        <position position="1156"/>
    </location>
</feature>
<keyword evidence="2" id="KW-0378">Hydrolase</keyword>
<feature type="compositionally biased region" description="Polar residues" evidence="4">
    <location>
        <begin position="1076"/>
        <end position="1085"/>
    </location>
</feature>
<dbReference type="InterPro" id="IPR000330">
    <property type="entry name" value="SNF2_N"/>
</dbReference>
<dbReference type="PROSITE" id="PS51192">
    <property type="entry name" value="HELICASE_ATP_BIND_1"/>
    <property type="match status" value="1"/>
</dbReference>
<evidence type="ECO:0000256" key="1">
    <source>
        <dbReference type="ARBA" id="ARBA00022741"/>
    </source>
</evidence>
<dbReference type="EMBL" id="NHYE01000113">
    <property type="protein sequence ID" value="PPR07492.1"/>
    <property type="molecule type" value="Genomic_DNA"/>
</dbReference>
<organism evidence="7 8">
    <name type="scientific">Gymnopilus dilepis</name>
    <dbReference type="NCBI Taxonomy" id="231916"/>
    <lineage>
        <taxon>Eukaryota</taxon>
        <taxon>Fungi</taxon>
        <taxon>Dikarya</taxon>
        <taxon>Basidiomycota</taxon>
        <taxon>Agaricomycotina</taxon>
        <taxon>Agaricomycetes</taxon>
        <taxon>Agaricomycetidae</taxon>
        <taxon>Agaricales</taxon>
        <taxon>Agaricineae</taxon>
        <taxon>Hymenogastraceae</taxon>
        <taxon>Gymnopilus</taxon>
    </lineage>
</organism>
<dbReference type="InterPro" id="IPR001650">
    <property type="entry name" value="Helicase_C-like"/>
</dbReference>
<dbReference type="SMART" id="SM00487">
    <property type="entry name" value="DEXDc"/>
    <property type="match status" value="1"/>
</dbReference>
<proteinExistence type="predicted"/>
<feature type="compositionally biased region" description="Polar residues" evidence="4">
    <location>
        <begin position="1100"/>
        <end position="1111"/>
    </location>
</feature>
<feature type="region of interest" description="Disordered" evidence="4">
    <location>
        <begin position="257"/>
        <end position="280"/>
    </location>
</feature>
<dbReference type="OrthoDB" id="3270319at2759"/>
<dbReference type="AlphaFoldDB" id="A0A409YWW7"/>
<evidence type="ECO:0000256" key="4">
    <source>
        <dbReference type="SAM" id="MobiDB-lite"/>
    </source>
</evidence>
<name>A0A409YWW7_9AGAR</name>
<protein>
    <recommendedName>
        <fullName evidence="9">Helicase ATP-binding domain-containing protein</fullName>
    </recommendedName>
</protein>
<comment type="caution">
    <text evidence="7">The sequence shown here is derived from an EMBL/GenBank/DDBJ whole genome shotgun (WGS) entry which is preliminary data.</text>
</comment>
<reference evidence="7 8" key="1">
    <citation type="journal article" date="2018" name="Evol. Lett.">
        <title>Horizontal gene cluster transfer increased hallucinogenic mushroom diversity.</title>
        <authorList>
            <person name="Reynolds H.T."/>
            <person name="Vijayakumar V."/>
            <person name="Gluck-Thaler E."/>
            <person name="Korotkin H.B."/>
            <person name="Matheny P.B."/>
            <person name="Slot J.C."/>
        </authorList>
    </citation>
    <scope>NUCLEOTIDE SEQUENCE [LARGE SCALE GENOMIC DNA]</scope>
    <source>
        <strain evidence="7 8">SRW20</strain>
    </source>
</reference>
<dbReference type="Pfam" id="PF00271">
    <property type="entry name" value="Helicase_C"/>
    <property type="match status" value="1"/>
</dbReference>
<dbReference type="GO" id="GO:0016787">
    <property type="term" value="F:hydrolase activity"/>
    <property type="evidence" value="ECO:0007669"/>
    <property type="project" value="UniProtKB-KW"/>
</dbReference>
<dbReference type="SUPFAM" id="SSF52540">
    <property type="entry name" value="P-loop containing nucleoside triphosphate hydrolases"/>
    <property type="match status" value="2"/>
</dbReference>
<accession>A0A409YWW7</accession>
<keyword evidence="3" id="KW-0067">ATP-binding</keyword>
<dbReference type="SMART" id="SM00490">
    <property type="entry name" value="HELICc"/>
    <property type="match status" value="1"/>
</dbReference>
<dbReference type="InParanoid" id="A0A409YWW7"/>
<evidence type="ECO:0000259" key="6">
    <source>
        <dbReference type="PROSITE" id="PS51194"/>
    </source>
</evidence>
<dbReference type="Gene3D" id="3.40.50.10810">
    <property type="entry name" value="Tandem AAA-ATPase domain"/>
    <property type="match status" value="1"/>
</dbReference>
<feature type="domain" description="Helicase C-terminal" evidence="6">
    <location>
        <begin position="810"/>
        <end position="994"/>
    </location>
</feature>
<dbReference type="InterPro" id="IPR049730">
    <property type="entry name" value="SNF2/RAD54-like_C"/>
</dbReference>
<sequence>MPTGYVHGALIDMHYAGGGAPWIFPRFQERTGIVIAAGSFDIPSPKTWTDSERAQVDSFFRQYIAKPDAASKRAFSTISGTTVPGAELWRKFVSEGWKTWKITDAITRVLIQTRFHPMILMQYSSRPDVWPEADDYIPQVMDDVAIELFGEEALDGLGRLKDNLHSSFKVLLQRTWISIYNKYSKAKATVKACEEEATQALENISEDSGQDAVRDMIAKISKWKAACEVIQNKSADAKLQEAETRLRSVIDAFSNRSMPRASSAPKGETLEDTPPDEDNNDLRLMFRDFTETVPIEDAVSLEHQQPALVVDFRDRSSSWDPGMEVEHCMDAGALHRNLGHRPRGVNGAYLPDFFLRYRHSAGLTPQDSRYAHLFEEKNAATDPNMTPFMLHWHQVAGIHSIIRNLFYPYEHDDNLSGVLVADDVGLGKTCQAIAVILFISAAVLAAKLDLPIAPILEDRTFLGKVEYLPNAPSLVLVPGSVLAQWTNEFHRTASLDGYDVFAYPIPIQSHKDFWARDAPFRRSKKEPCRRIIIAAHSSLTHDFNLLYCKKTNNSDGGLPWEGLRTLPNFKVNVLGTLFRQDYLTVVLDEAHEFRNFGQKHNAALRILQQSTARIIMTATPLQTSTRDISSMGRLVGIPYFMTAESLQTDNYEQAEVKKLRKNMGPDHDPLSNDVDPARQYCSMVAKSKQKYFKDHILRRSLDSVDNKKQRLVDIPPYKTIVVPLSLQERETAILDQLHSQNKESVSQSNSMYGIPNSNFYLPYRMGACLPRLNPKDPIPKFRTREEWDAGKFTKFDICAKLVKHLLSRDDAPEIVVKDGKVKFPRLTAEQKAQPATRTRKILIYQEFPCLGSLLRNVLKLYGITCVHIEGETNLDDRTKRVQAFRTDAKVRVLIFSRIGASGINLPEADTIIYVDQAWSGQEMRQARGRCHRQPQKKVVHCYHLLAENTADIILYGLALGKEEMMTAFLTKETGRDMLTLLTGHTIDQDDRTLSECRKAGKQKVTARNDNLKAGADSTLTKPNAKEHVSASETVEPLLLAPPTQGDEDEYVPSSREPSPPLEKPKKAKKAKKTNKDANTSSQPIQLTPALDAANVRGDHPTSSASSTQLPLTQEPLPVFTSLSGEFVPLSREPSPPLEKPTKKVKKSKKTNKDANT</sequence>
<evidence type="ECO:0000256" key="3">
    <source>
        <dbReference type="ARBA" id="ARBA00022840"/>
    </source>
</evidence>
<evidence type="ECO:0000256" key="2">
    <source>
        <dbReference type="ARBA" id="ARBA00022801"/>
    </source>
</evidence>
<evidence type="ECO:0008006" key="9">
    <source>
        <dbReference type="Google" id="ProtNLM"/>
    </source>
</evidence>
<dbReference type="Gene3D" id="3.40.50.300">
    <property type="entry name" value="P-loop containing nucleotide triphosphate hydrolases"/>
    <property type="match status" value="1"/>
</dbReference>
<dbReference type="GO" id="GO:0005524">
    <property type="term" value="F:ATP binding"/>
    <property type="evidence" value="ECO:0007669"/>
    <property type="project" value="InterPro"/>
</dbReference>
<feature type="compositionally biased region" description="Acidic residues" evidence="4">
    <location>
        <begin position="270"/>
        <end position="279"/>
    </location>
</feature>
<dbReference type="PANTHER" id="PTHR10799">
    <property type="entry name" value="SNF2/RAD54 HELICASE FAMILY"/>
    <property type="match status" value="1"/>
</dbReference>
<dbReference type="InterPro" id="IPR027417">
    <property type="entry name" value="P-loop_NTPase"/>
</dbReference>
<dbReference type="InterPro" id="IPR014001">
    <property type="entry name" value="Helicase_ATP-bd"/>
</dbReference>
<feature type="region of interest" description="Disordered" evidence="4">
    <location>
        <begin position="999"/>
        <end position="1156"/>
    </location>
</feature>
<dbReference type="Proteomes" id="UP000284706">
    <property type="component" value="Unassembled WGS sequence"/>
</dbReference>
<keyword evidence="8" id="KW-1185">Reference proteome</keyword>